<gene>
    <name evidence="1" type="ORF">METZ01_LOCUS383101</name>
</gene>
<accession>A0A382U8F6</accession>
<dbReference type="EMBL" id="UINC01142110">
    <property type="protein sequence ID" value="SVD30247.1"/>
    <property type="molecule type" value="Genomic_DNA"/>
</dbReference>
<proteinExistence type="predicted"/>
<protein>
    <submittedName>
        <fullName evidence="1">Uncharacterized protein</fullName>
    </submittedName>
</protein>
<organism evidence="1">
    <name type="scientific">marine metagenome</name>
    <dbReference type="NCBI Taxonomy" id="408172"/>
    <lineage>
        <taxon>unclassified sequences</taxon>
        <taxon>metagenomes</taxon>
        <taxon>ecological metagenomes</taxon>
    </lineage>
</organism>
<feature type="non-terminal residue" evidence="1">
    <location>
        <position position="114"/>
    </location>
</feature>
<reference evidence="1" key="1">
    <citation type="submission" date="2018-05" db="EMBL/GenBank/DDBJ databases">
        <authorList>
            <person name="Lanie J.A."/>
            <person name="Ng W.-L."/>
            <person name="Kazmierczak K.M."/>
            <person name="Andrzejewski T.M."/>
            <person name="Davidsen T.M."/>
            <person name="Wayne K.J."/>
            <person name="Tettelin H."/>
            <person name="Glass J.I."/>
            <person name="Rusch D."/>
            <person name="Podicherti R."/>
            <person name="Tsui H.-C.T."/>
            <person name="Winkler M.E."/>
        </authorList>
    </citation>
    <scope>NUCLEOTIDE SEQUENCE</scope>
</reference>
<dbReference type="AlphaFoldDB" id="A0A382U8F6"/>
<evidence type="ECO:0000313" key="1">
    <source>
        <dbReference type="EMBL" id="SVD30247.1"/>
    </source>
</evidence>
<name>A0A382U8F6_9ZZZZ</name>
<sequence length="114" mass="13338">MKLRRAYLPLVTAIMVPIVAKPEVAKVWARDNLVAWCIVPFDAKKRGPAERAEMVSKLGIKKVAYDWRGEHVATFEQEILQYKKHGIEFFAFWSWHDAIEPLIKKHGIKPQIWR</sequence>